<dbReference type="PROSITE" id="PS51450">
    <property type="entry name" value="LRR"/>
    <property type="match status" value="1"/>
</dbReference>
<proteinExistence type="inferred from homology"/>
<evidence type="ECO:0000256" key="11">
    <source>
        <dbReference type="SAM" id="SignalP"/>
    </source>
</evidence>
<evidence type="ECO:0000256" key="10">
    <source>
        <dbReference type="ARBA" id="ARBA00038043"/>
    </source>
</evidence>
<organism evidence="14 15">
    <name type="scientific">Helianthus annuus</name>
    <name type="common">Common sunflower</name>
    <dbReference type="NCBI Taxonomy" id="4232"/>
    <lineage>
        <taxon>Eukaryota</taxon>
        <taxon>Viridiplantae</taxon>
        <taxon>Streptophyta</taxon>
        <taxon>Embryophyta</taxon>
        <taxon>Tracheophyta</taxon>
        <taxon>Spermatophyta</taxon>
        <taxon>Magnoliopsida</taxon>
        <taxon>eudicotyledons</taxon>
        <taxon>Gunneridae</taxon>
        <taxon>Pentapetalae</taxon>
        <taxon>asterids</taxon>
        <taxon>campanulids</taxon>
        <taxon>Asterales</taxon>
        <taxon>Asteraceae</taxon>
        <taxon>Asteroideae</taxon>
        <taxon>Heliantheae alliance</taxon>
        <taxon>Heliantheae</taxon>
        <taxon>Helianthus</taxon>
    </lineage>
</organism>
<evidence type="ECO:0000256" key="3">
    <source>
        <dbReference type="ARBA" id="ARBA00022614"/>
    </source>
</evidence>
<dbReference type="STRING" id="4232.A0A251TJ33"/>
<evidence type="ECO:0000256" key="2">
    <source>
        <dbReference type="ARBA" id="ARBA00022475"/>
    </source>
</evidence>
<evidence type="ECO:0000256" key="1">
    <source>
        <dbReference type="ARBA" id="ARBA00004236"/>
    </source>
</evidence>
<feature type="domain" description="Disease resistance R13L4/SHOC-2-like LRR" evidence="13">
    <location>
        <begin position="82"/>
        <end position="200"/>
    </location>
</feature>
<evidence type="ECO:0000259" key="12">
    <source>
        <dbReference type="Pfam" id="PF08263"/>
    </source>
</evidence>
<evidence type="ECO:0000256" key="8">
    <source>
        <dbReference type="ARBA" id="ARBA00023136"/>
    </source>
</evidence>
<evidence type="ECO:0000256" key="9">
    <source>
        <dbReference type="ARBA" id="ARBA00023180"/>
    </source>
</evidence>
<dbReference type="PANTHER" id="PTHR48059:SF4">
    <property type="entry name" value="POLYGALACTURONASE INHIBITOR 1-RELATED"/>
    <property type="match status" value="1"/>
</dbReference>
<evidence type="ECO:0000256" key="6">
    <source>
        <dbReference type="ARBA" id="ARBA00022737"/>
    </source>
</evidence>
<dbReference type="OMA" id="KLRRICI"/>
<dbReference type="InterPro" id="IPR003591">
    <property type="entry name" value="Leu-rich_rpt_typical-subtyp"/>
</dbReference>
<accession>A0A251TJ33</accession>
<dbReference type="FunFam" id="3.80.10.10:FF:000383">
    <property type="entry name" value="Leucine-rich repeat receptor protein kinase EMS1"/>
    <property type="match status" value="1"/>
</dbReference>
<feature type="domain" description="Leucine-rich repeat-containing N-terminal plant-type" evidence="12">
    <location>
        <begin position="27"/>
        <end position="64"/>
    </location>
</feature>
<dbReference type="InterPro" id="IPR032675">
    <property type="entry name" value="LRR_dom_sf"/>
</dbReference>
<dbReference type="InterPro" id="IPR055414">
    <property type="entry name" value="LRR_R13L4/SHOC2-like"/>
</dbReference>
<name>A0A251TJ33_HELAN</name>
<dbReference type="Pfam" id="PF00560">
    <property type="entry name" value="LRR_1"/>
    <property type="match status" value="1"/>
</dbReference>
<dbReference type="EMBL" id="CM007899">
    <property type="protein sequence ID" value="OTG10773.1"/>
    <property type="molecule type" value="Genomic_DNA"/>
</dbReference>
<keyword evidence="9" id="KW-0325">Glycoprotein</keyword>
<dbReference type="InterPro" id="IPR051848">
    <property type="entry name" value="PGIP"/>
</dbReference>
<dbReference type="Pfam" id="PF23598">
    <property type="entry name" value="LRR_14"/>
    <property type="match status" value="1"/>
</dbReference>
<keyword evidence="6" id="KW-0677">Repeat</keyword>
<reference evidence="15" key="1">
    <citation type="journal article" date="2017" name="Nature">
        <title>The sunflower genome provides insights into oil metabolism, flowering and Asterid evolution.</title>
        <authorList>
            <person name="Badouin H."/>
            <person name="Gouzy J."/>
            <person name="Grassa C.J."/>
            <person name="Murat F."/>
            <person name="Staton S.E."/>
            <person name="Cottret L."/>
            <person name="Lelandais-Briere C."/>
            <person name="Owens G.L."/>
            <person name="Carrere S."/>
            <person name="Mayjonade B."/>
            <person name="Legrand L."/>
            <person name="Gill N."/>
            <person name="Kane N.C."/>
            <person name="Bowers J.E."/>
            <person name="Hubner S."/>
            <person name="Bellec A."/>
            <person name="Berard A."/>
            <person name="Berges H."/>
            <person name="Blanchet N."/>
            <person name="Boniface M.C."/>
            <person name="Brunel D."/>
            <person name="Catrice O."/>
            <person name="Chaidir N."/>
            <person name="Claudel C."/>
            <person name="Donnadieu C."/>
            <person name="Faraut T."/>
            <person name="Fievet G."/>
            <person name="Helmstetter N."/>
            <person name="King M."/>
            <person name="Knapp S.J."/>
            <person name="Lai Z."/>
            <person name="Le Paslier M.C."/>
            <person name="Lippi Y."/>
            <person name="Lorenzon L."/>
            <person name="Mandel J.R."/>
            <person name="Marage G."/>
            <person name="Marchand G."/>
            <person name="Marquand E."/>
            <person name="Bret-Mestries E."/>
            <person name="Morien E."/>
            <person name="Nambeesan S."/>
            <person name="Nguyen T."/>
            <person name="Pegot-Espagnet P."/>
            <person name="Pouilly N."/>
            <person name="Raftis F."/>
            <person name="Sallet E."/>
            <person name="Schiex T."/>
            <person name="Thomas J."/>
            <person name="Vandecasteele C."/>
            <person name="Vares D."/>
            <person name="Vear F."/>
            <person name="Vautrin S."/>
            <person name="Crespi M."/>
            <person name="Mangin B."/>
            <person name="Burke J.M."/>
            <person name="Salse J."/>
            <person name="Munos S."/>
            <person name="Vincourt P."/>
            <person name="Rieseberg L.H."/>
            <person name="Langlade N.B."/>
        </authorList>
    </citation>
    <scope>NUCLEOTIDE SEQUENCE [LARGE SCALE GENOMIC DNA]</scope>
    <source>
        <strain evidence="15">cv. SF193</strain>
    </source>
</reference>
<dbReference type="InterPro" id="IPR013210">
    <property type="entry name" value="LRR_N_plant-typ"/>
</dbReference>
<keyword evidence="3" id="KW-0433">Leucine-rich repeat</keyword>
<sequence length="330" mass="37200">MKKTIFIISIIILLSLPTPSLSQRCNKNDEKVLFQIKKSLGNPYHLTSWKKEEDCCTWYCVKCDQKTGRINELNIFSGNISGQIPPEVGNLPYLTMLDFHKLTNLTGQIPSSISKLTHLTYLILSWNDLSGPIPSSLNQLKNLKYLELSYNKLTGSIPPELATLPKLTEINLSRNKLTGVIPESFGKFKSLESIHLSHNQLTGPVPKALGFLNLSTVDFSRNQLTGDLSMLFGKNKMIQFAYLSRNGFQFDLSKVVFPGSLELLDLSHNKIYGSLPATLTGLRLHLKLRRICITGVCVGLRCRLVPKDLDYPFYVLDKFHCVFYVLLCSI</sequence>
<dbReference type="SMART" id="SM00369">
    <property type="entry name" value="LRR_TYP"/>
    <property type="match status" value="5"/>
</dbReference>
<keyword evidence="5 11" id="KW-0732">Signal</keyword>
<dbReference type="InParanoid" id="A0A251TJ33"/>
<dbReference type="Gene3D" id="3.80.10.10">
    <property type="entry name" value="Ribonuclease Inhibitor"/>
    <property type="match status" value="1"/>
</dbReference>
<feature type="chain" id="PRO_5012309867" evidence="11">
    <location>
        <begin position="23"/>
        <end position="330"/>
    </location>
</feature>
<dbReference type="Pfam" id="PF08263">
    <property type="entry name" value="LRRNT_2"/>
    <property type="match status" value="1"/>
</dbReference>
<evidence type="ECO:0000256" key="4">
    <source>
        <dbReference type="ARBA" id="ARBA00022692"/>
    </source>
</evidence>
<keyword evidence="4" id="KW-0812">Transmembrane</keyword>
<dbReference type="GO" id="GO:0005886">
    <property type="term" value="C:plasma membrane"/>
    <property type="evidence" value="ECO:0007669"/>
    <property type="project" value="UniProtKB-SubCell"/>
</dbReference>
<dbReference type="AlphaFoldDB" id="A0A251TJ33"/>
<dbReference type="SMR" id="A0A251TJ33"/>
<dbReference type="Proteomes" id="UP000215914">
    <property type="component" value="Chromosome 10"/>
</dbReference>
<keyword evidence="2" id="KW-1003">Cell membrane</keyword>
<keyword evidence="15" id="KW-1185">Reference proteome</keyword>
<dbReference type="FunFam" id="3.80.10.10:FF:000041">
    <property type="entry name" value="LRR receptor-like serine/threonine-protein kinase ERECTA"/>
    <property type="match status" value="1"/>
</dbReference>
<dbReference type="SUPFAM" id="SSF52058">
    <property type="entry name" value="L domain-like"/>
    <property type="match status" value="1"/>
</dbReference>
<comment type="subcellular location">
    <subcellularLocation>
        <location evidence="1">Cell membrane</location>
    </subcellularLocation>
</comment>
<keyword evidence="7" id="KW-1133">Transmembrane helix</keyword>
<dbReference type="PANTHER" id="PTHR48059">
    <property type="entry name" value="POLYGALACTURONASE INHIBITOR 1"/>
    <property type="match status" value="1"/>
</dbReference>
<dbReference type="InterPro" id="IPR001611">
    <property type="entry name" value="Leu-rich_rpt"/>
</dbReference>
<dbReference type="GO" id="GO:0051707">
    <property type="term" value="P:response to other organism"/>
    <property type="evidence" value="ECO:0007669"/>
    <property type="project" value="UniProtKB-ARBA"/>
</dbReference>
<evidence type="ECO:0000313" key="14">
    <source>
        <dbReference type="EMBL" id="OTG10773.1"/>
    </source>
</evidence>
<dbReference type="PRINTS" id="PR00019">
    <property type="entry name" value="LEURICHRPT"/>
</dbReference>
<comment type="similarity">
    <text evidence="10">Belongs to the polygalacturonase-inhibiting protein family.</text>
</comment>
<evidence type="ECO:0000256" key="7">
    <source>
        <dbReference type="ARBA" id="ARBA00022989"/>
    </source>
</evidence>
<evidence type="ECO:0000256" key="5">
    <source>
        <dbReference type="ARBA" id="ARBA00022729"/>
    </source>
</evidence>
<evidence type="ECO:0000259" key="13">
    <source>
        <dbReference type="Pfam" id="PF23598"/>
    </source>
</evidence>
<protein>
    <submittedName>
        <fullName evidence="14">Putative leucine-rich repeat protein, plant-type</fullName>
    </submittedName>
</protein>
<feature type="signal peptide" evidence="11">
    <location>
        <begin position="1"/>
        <end position="22"/>
    </location>
</feature>
<gene>
    <name evidence="14" type="ORF">HannXRQ_Chr10g0291371</name>
</gene>
<dbReference type="GO" id="GO:0006952">
    <property type="term" value="P:defense response"/>
    <property type="evidence" value="ECO:0007669"/>
    <property type="project" value="UniProtKB-ARBA"/>
</dbReference>
<evidence type="ECO:0000313" key="15">
    <source>
        <dbReference type="Proteomes" id="UP000215914"/>
    </source>
</evidence>
<keyword evidence="8" id="KW-0472">Membrane</keyword>